<sequence length="45" mass="5473">MICHNGTRHSYIHTSALLKLSSHRAQFFYRTRVLLPMFQRFHLRT</sequence>
<organism evidence="1">
    <name type="scientific">Fusarium oxysporum f. sp. melonis 26406</name>
    <dbReference type="NCBI Taxonomy" id="1089452"/>
    <lineage>
        <taxon>Eukaryota</taxon>
        <taxon>Fungi</taxon>
        <taxon>Dikarya</taxon>
        <taxon>Ascomycota</taxon>
        <taxon>Pezizomycotina</taxon>
        <taxon>Sordariomycetes</taxon>
        <taxon>Hypocreomycetidae</taxon>
        <taxon>Hypocreales</taxon>
        <taxon>Nectriaceae</taxon>
        <taxon>Fusarium</taxon>
        <taxon>Fusarium oxysporum species complex</taxon>
    </lineage>
</organism>
<name>W9ZTV0_FUSOX</name>
<reference evidence="1" key="2">
    <citation type="submission" date="2012-05" db="EMBL/GenBank/DDBJ databases">
        <title>Annotation of the Genome Sequence of Fusarium oxysporum f. sp. melonis 26406.</title>
        <authorList>
            <consortium name="The Broad Institute Genomics Platform"/>
            <person name="Ma L.-J."/>
            <person name="Corby-Kistler H."/>
            <person name="Broz K."/>
            <person name="Gale L.R."/>
            <person name="Jonkers W."/>
            <person name="O'Donnell K."/>
            <person name="Ploetz R."/>
            <person name="Steinberg C."/>
            <person name="Schwartz D.C."/>
            <person name="VanEtten H."/>
            <person name="Zhou S."/>
            <person name="Young S.K."/>
            <person name="Zeng Q."/>
            <person name="Gargeya S."/>
            <person name="Fitzgerald M."/>
            <person name="Abouelleil A."/>
            <person name="Alvarado L."/>
            <person name="Chapman S.B."/>
            <person name="Gainer-Dewar J."/>
            <person name="Goldberg J."/>
            <person name="Griggs A."/>
            <person name="Gujja S."/>
            <person name="Hansen M."/>
            <person name="Howarth C."/>
            <person name="Imamovic A."/>
            <person name="Ireland A."/>
            <person name="Larimer J."/>
            <person name="McCowan C."/>
            <person name="Murphy C."/>
            <person name="Pearson M."/>
            <person name="Poon T.W."/>
            <person name="Priest M."/>
            <person name="Roberts A."/>
            <person name="Saif S."/>
            <person name="Shea T."/>
            <person name="Sykes S."/>
            <person name="Wortman J."/>
            <person name="Nusbaum C."/>
            <person name="Birren B."/>
        </authorList>
    </citation>
    <scope>NUCLEOTIDE SEQUENCE</scope>
    <source>
        <strain evidence="1">26406</strain>
    </source>
</reference>
<accession>W9ZTV0</accession>
<proteinExistence type="predicted"/>
<evidence type="ECO:0000313" key="1">
    <source>
        <dbReference type="EMBL" id="EXK24491.1"/>
    </source>
</evidence>
<dbReference type="Proteomes" id="UP000030703">
    <property type="component" value="Unassembled WGS sequence"/>
</dbReference>
<protein>
    <submittedName>
        <fullName evidence="1">Uncharacterized protein</fullName>
    </submittedName>
</protein>
<dbReference type="AlphaFoldDB" id="W9ZTV0"/>
<gene>
    <name evidence="1" type="ORF">FOMG_18791</name>
</gene>
<reference evidence="1" key="1">
    <citation type="submission" date="2012-04" db="EMBL/GenBank/DDBJ databases">
        <title>The Genome Sequence of Fusarium oxysporum melonis.</title>
        <authorList>
            <consortium name="The Broad Institute Genome Sequencing Platform"/>
            <person name="Ma L.-J."/>
            <person name="Gale L.R."/>
            <person name="Schwartz D.C."/>
            <person name="Zhou S."/>
            <person name="Corby-Kistler H."/>
            <person name="Young S.K."/>
            <person name="Zeng Q."/>
            <person name="Gargeya S."/>
            <person name="Fitzgerald M."/>
            <person name="Haas B."/>
            <person name="Abouelleil A."/>
            <person name="Alvarado L."/>
            <person name="Arachchi H.M."/>
            <person name="Berlin A."/>
            <person name="Brown A."/>
            <person name="Chapman S.B."/>
            <person name="Chen Z."/>
            <person name="Dunbar C."/>
            <person name="Freedman E."/>
            <person name="Gearin G."/>
            <person name="Goldberg J."/>
            <person name="Griggs A."/>
            <person name="Gujja S."/>
            <person name="Heiman D."/>
            <person name="Howarth C."/>
            <person name="Larson L."/>
            <person name="Lui A."/>
            <person name="MacDonald P.J.P."/>
            <person name="Montmayeur A."/>
            <person name="Murphy C."/>
            <person name="Neiman D."/>
            <person name="Pearson M."/>
            <person name="Priest M."/>
            <person name="Roberts A."/>
            <person name="Saif S."/>
            <person name="Shea T."/>
            <person name="Shenoy N."/>
            <person name="Sisk P."/>
            <person name="Stolte C."/>
            <person name="Sykes S."/>
            <person name="Wortman J."/>
            <person name="Nusbaum C."/>
            <person name="Birren B."/>
        </authorList>
    </citation>
    <scope>NUCLEOTIDE SEQUENCE</scope>
    <source>
        <strain evidence="1">26406</strain>
    </source>
</reference>
<dbReference type="VEuPathDB" id="FungiDB:FOMG_18791"/>
<dbReference type="EMBL" id="JH659485">
    <property type="protein sequence ID" value="EXK24491.1"/>
    <property type="molecule type" value="Genomic_DNA"/>
</dbReference>
<dbReference type="HOGENOM" id="CLU_3207676_0_0_1"/>